<keyword evidence="1" id="KW-0175">Coiled coil</keyword>
<evidence type="ECO:0000313" key="2">
    <source>
        <dbReference type="EMBL" id="CAD9558841.1"/>
    </source>
</evidence>
<gene>
    <name evidence="2" type="ORF">BRAN1462_LOCUS22277</name>
</gene>
<organism evidence="2">
    <name type="scientific">Zooxanthella nutricula</name>
    <dbReference type="NCBI Taxonomy" id="1333877"/>
    <lineage>
        <taxon>Eukaryota</taxon>
        <taxon>Sar</taxon>
        <taxon>Alveolata</taxon>
        <taxon>Dinophyceae</taxon>
        <taxon>Peridiniales</taxon>
        <taxon>Peridiniales incertae sedis</taxon>
        <taxon>Zooxanthella</taxon>
    </lineage>
</organism>
<dbReference type="SUPFAM" id="SSF90257">
    <property type="entry name" value="Myosin rod fragments"/>
    <property type="match status" value="1"/>
</dbReference>
<protein>
    <submittedName>
        <fullName evidence="2">Uncharacterized protein</fullName>
    </submittedName>
</protein>
<dbReference type="EMBL" id="HBGW01035234">
    <property type="protein sequence ID" value="CAD9558841.1"/>
    <property type="molecule type" value="Transcribed_RNA"/>
</dbReference>
<feature type="coiled-coil region" evidence="1">
    <location>
        <begin position="85"/>
        <end position="126"/>
    </location>
</feature>
<sequence length="179" mass="19623">MKLVAYIDQANVEDVRARDQAMPERQSEKPPLIFEDASALKESEIQTEKNTPTNEDVGGFFGKLSVTSTKQEMEVTHSATWEETVAELLAKNALLEAKHAHLQAKNAQLEEQLTELAEAKAQLQTRVGELETGLTQAEGVNENNHQVTQQAAHTVISEDANGLEVAHTHAQSTRTGLTP</sequence>
<proteinExistence type="predicted"/>
<evidence type="ECO:0000256" key="1">
    <source>
        <dbReference type="SAM" id="Coils"/>
    </source>
</evidence>
<reference evidence="2" key="1">
    <citation type="submission" date="2021-01" db="EMBL/GenBank/DDBJ databases">
        <authorList>
            <person name="Corre E."/>
            <person name="Pelletier E."/>
            <person name="Niang G."/>
            <person name="Scheremetjew M."/>
            <person name="Finn R."/>
            <person name="Kale V."/>
            <person name="Holt S."/>
            <person name="Cochrane G."/>
            <person name="Meng A."/>
            <person name="Brown T."/>
            <person name="Cohen L."/>
        </authorList>
    </citation>
    <scope>NUCLEOTIDE SEQUENCE</scope>
    <source>
        <strain evidence="2">RCC3387</strain>
    </source>
</reference>
<accession>A0A7S2JWN2</accession>
<dbReference type="AlphaFoldDB" id="A0A7S2JWN2"/>
<name>A0A7S2JWN2_9DINO</name>